<feature type="region of interest" description="Disordered" evidence="1">
    <location>
        <begin position="38"/>
        <end position="63"/>
    </location>
</feature>
<feature type="region of interest" description="Disordered" evidence="1">
    <location>
        <begin position="138"/>
        <end position="159"/>
    </location>
</feature>
<sequence>MSDNQDDDNHNHNHKFHLSSSPSHQMLIDPLIYNTQFQECNNNNNNNNNTNSNNSNNNNNVHSEFEHTGWTPFIKQCIASYSTSYNNTNINNNNNNNVASTINSPQSQVLYNRSNSLSLQYQQVLLNNNNSLIYSSSPLKMDPNTNGGNDDNLNGNLSGNSNGISLDKVLDSNDFLNDNDQIRLSTTPSNNSRNSNKRTMMKNNNNIINDNDNFLLPDFLINTPNLSSSLNGNNLNYESPTKFFYQSILPSITKSNKKITPYHQSILTNFPQSQPETPGTKFVRSLLELPTTTPLPPSALKTRNSSPLREMISSTTPLVKKSQKKMVENSKKRKAKNDDSIENYNTRRKIKVSTTPLKNTKVNFKTPNRKNNNDINIETGEHQASSPSTIKLNTVSPSSKLKSKQIQAISPTPRNSIMGVTNNKNLRNDHNSTTIAISETTRIKSGSSQQAPPPPIGIFKKEEKILQQSSFSSSSQHQQSGFTSQSISTKDKKKFQIIFQDVNAFKKTNSGGPNNENSTNSNDNLKKKGLNRSKSTVLASNNNRKNISRSASYHGDNANKINGQELSHKAHPGKENAVFINKKQTTTNHFPPNSEILYSAKSSSSNSNRG</sequence>
<feature type="region of interest" description="Disordered" evidence="1">
    <location>
        <begin position="318"/>
        <end position="338"/>
    </location>
</feature>
<evidence type="ECO:0000313" key="2">
    <source>
        <dbReference type="EMBL" id="ODV97120.1"/>
    </source>
</evidence>
<feature type="compositionally biased region" description="Low complexity" evidence="1">
    <location>
        <begin position="146"/>
        <end position="159"/>
    </location>
</feature>
<dbReference type="EMBL" id="KV454012">
    <property type="protein sequence ID" value="ODV97120.1"/>
    <property type="molecule type" value="Genomic_DNA"/>
</dbReference>
<feature type="region of interest" description="Disordered" evidence="1">
    <location>
        <begin position="360"/>
        <end position="430"/>
    </location>
</feature>
<feature type="compositionally biased region" description="Low complexity" evidence="1">
    <location>
        <begin position="467"/>
        <end position="486"/>
    </location>
</feature>
<feature type="compositionally biased region" description="Low complexity" evidence="1">
    <location>
        <begin position="41"/>
        <end position="60"/>
    </location>
</feature>
<dbReference type="AlphaFoldDB" id="A0A1E4TZF4"/>
<feature type="compositionally biased region" description="Polar residues" evidence="1">
    <location>
        <begin position="582"/>
        <end position="591"/>
    </location>
</feature>
<proteinExistence type="predicted"/>
<evidence type="ECO:0000256" key="1">
    <source>
        <dbReference type="SAM" id="MobiDB-lite"/>
    </source>
</evidence>
<feature type="region of interest" description="Disordered" evidence="1">
    <location>
        <begin position="178"/>
        <end position="197"/>
    </location>
</feature>
<feature type="region of interest" description="Disordered" evidence="1">
    <location>
        <begin position="467"/>
        <end position="487"/>
    </location>
</feature>
<dbReference type="Proteomes" id="UP000094236">
    <property type="component" value="Unassembled WGS sequence"/>
</dbReference>
<protein>
    <submittedName>
        <fullName evidence="2">Uncharacterized protein</fullName>
    </submittedName>
</protein>
<accession>A0A1E4TZF4</accession>
<feature type="compositionally biased region" description="Polar residues" evidence="1">
    <location>
        <begin position="532"/>
        <end position="551"/>
    </location>
</feature>
<keyword evidence="3" id="KW-1185">Reference proteome</keyword>
<feature type="region of interest" description="Disordered" evidence="1">
    <location>
        <begin position="1"/>
        <end position="23"/>
    </location>
</feature>
<feature type="compositionally biased region" description="Low complexity" evidence="1">
    <location>
        <begin position="508"/>
        <end position="523"/>
    </location>
</feature>
<name>A0A1E4TZF4_PACTA</name>
<gene>
    <name evidence="2" type="ORF">PACTADRAFT_48876</name>
</gene>
<reference evidence="3" key="1">
    <citation type="submission" date="2016-05" db="EMBL/GenBank/DDBJ databases">
        <title>Comparative genomics of biotechnologically important yeasts.</title>
        <authorList>
            <consortium name="DOE Joint Genome Institute"/>
            <person name="Riley R."/>
            <person name="Haridas S."/>
            <person name="Wolfe K.H."/>
            <person name="Lopes M.R."/>
            <person name="Hittinger C.T."/>
            <person name="Goker M."/>
            <person name="Salamov A."/>
            <person name="Wisecaver J."/>
            <person name="Long T.M."/>
            <person name="Aerts A.L."/>
            <person name="Barry K."/>
            <person name="Choi C."/>
            <person name="Clum A."/>
            <person name="Coughlan A.Y."/>
            <person name="Deshpande S."/>
            <person name="Douglass A.P."/>
            <person name="Hanson S.J."/>
            <person name="Klenk H.-P."/>
            <person name="Labutti K."/>
            <person name="Lapidus A."/>
            <person name="Lindquist E."/>
            <person name="Lipzen A."/>
            <person name="Meier-Kolthoff J.P."/>
            <person name="Ohm R.A."/>
            <person name="Otillar R.P."/>
            <person name="Pangilinan J."/>
            <person name="Peng Y."/>
            <person name="Rokas A."/>
            <person name="Rosa C.A."/>
            <person name="Scheuner C."/>
            <person name="Sibirny A.A."/>
            <person name="Slot J.C."/>
            <person name="Stielow J.B."/>
            <person name="Sun H."/>
            <person name="Kurtzman C.P."/>
            <person name="Blackwell M."/>
            <person name="Grigoriev I.V."/>
            <person name="Jeffries T.W."/>
        </authorList>
    </citation>
    <scope>NUCLEOTIDE SEQUENCE [LARGE SCALE GENOMIC DNA]</scope>
    <source>
        <strain evidence="3">NRRL Y-2460</strain>
    </source>
</reference>
<organism evidence="2 3">
    <name type="scientific">Pachysolen tannophilus NRRL Y-2460</name>
    <dbReference type="NCBI Taxonomy" id="669874"/>
    <lineage>
        <taxon>Eukaryota</taxon>
        <taxon>Fungi</taxon>
        <taxon>Dikarya</taxon>
        <taxon>Ascomycota</taxon>
        <taxon>Saccharomycotina</taxon>
        <taxon>Pichiomycetes</taxon>
        <taxon>Pachysolenaceae</taxon>
        <taxon>Pachysolen</taxon>
    </lineage>
</organism>
<feature type="region of interest" description="Disordered" evidence="1">
    <location>
        <begin position="505"/>
        <end position="610"/>
    </location>
</feature>
<evidence type="ECO:0000313" key="3">
    <source>
        <dbReference type="Proteomes" id="UP000094236"/>
    </source>
</evidence>
<feature type="compositionally biased region" description="Low complexity" evidence="1">
    <location>
        <begin position="183"/>
        <end position="194"/>
    </location>
</feature>